<name>A0A1I1Q4V9_9ACTN</name>
<sequence length="82" mass="8812">MWLIGALGVVGMSSPAIWLVAVAVMWFVARDALNGGLVFYAFGSTLLAMVVGVLLFALADRLDQRRLGRPDHGDEDLTDGHV</sequence>
<keyword evidence="1" id="KW-0472">Membrane</keyword>
<proteinExistence type="predicted"/>
<protein>
    <submittedName>
        <fullName evidence="2">Uncharacterized protein</fullName>
    </submittedName>
</protein>
<keyword evidence="3" id="KW-1185">Reference proteome</keyword>
<evidence type="ECO:0000313" key="3">
    <source>
        <dbReference type="Proteomes" id="UP000199022"/>
    </source>
</evidence>
<evidence type="ECO:0000256" key="1">
    <source>
        <dbReference type="SAM" id="Phobius"/>
    </source>
</evidence>
<reference evidence="3" key="1">
    <citation type="submission" date="2016-10" db="EMBL/GenBank/DDBJ databases">
        <authorList>
            <person name="Varghese N."/>
            <person name="Submissions S."/>
        </authorList>
    </citation>
    <scope>NUCLEOTIDE SEQUENCE [LARGE SCALE GENOMIC DNA]</scope>
    <source>
        <strain evidence="3">DSM 45962</strain>
    </source>
</reference>
<dbReference type="Proteomes" id="UP000199022">
    <property type="component" value="Unassembled WGS sequence"/>
</dbReference>
<evidence type="ECO:0000313" key="2">
    <source>
        <dbReference type="EMBL" id="SFD14263.1"/>
    </source>
</evidence>
<gene>
    <name evidence="2" type="ORF">SAMN05661030_2470</name>
</gene>
<dbReference type="AlphaFoldDB" id="A0A1I1Q4V9"/>
<dbReference type="STRING" id="1225127.SAMN05661030_2470"/>
<dbReference type="EMBL" id="FOMD01000003">
    <property type="protein sequence ID" value="SFD14263.1"/>
    <property type="molecule type" value="Genomic_DNA"/>
</dbReference>
<feature type="transmembrane region" description="Helical" evidence="1">
    <location>
        <begin position="7"/>
        <end position="29"/>
    </location>
</feature>
<organism evidence="2 3">
    <name type="scientific">Klenkia taihuensis</name>
    <dbReference type="NCBI Taxonomy" id="1225127"/>
    <lineage>
        <taxon>Bacteria</taxon>
        <taxon>Bacillati</taxon>
        <taxon>Actinomycetota</taxon>
        <taxon>Actinomycetes</taxon>
        <taxon>Geodermatophilales</taxon>
        <taxon>Geodermatophilaceae</taxon>
        <taxon>Klenkia</taxon>
    </lineage>
</organism>
<keyword evidence="1" id="KW-0812">Transmembrane</keyword>
<accession>A0A1I1Q4V9</accession>
<keyword evidence="1" id="KW-1133">Transmembrane helix</keyword>
<feature type="transmembrane region" description="Helical" evidence="1">
    <location>
        <begin position="35"/>
        <end position="59"/>
    </location>
</feature>